<evidence type="ECO:0000313" key="3">
    <source>
        <dbReference type="Proteomes" id="UP000558284"/>
    </source>
</evidence>
<sequence length="288" mass="32797">MSHPLPDELRGIAGQSFPLYPCSNESWSIKPMAGASSSRVMICSIPKAGTHLYARLLGLLGLVQSDVFFNKDYIGDFRFVDVARARFTHSENILWIPIEISSRFIQPGQFGYGHLPCDVGVRHCLEDFKIIFLSREMRAAIVSQMRYVGDSDWCLPDGAEIKWRNEPNGPDKMLKYFDEIAPFIFNDRCHPMAPWADEEDVLGLNYEQIIGDQGREVQLETIRRIVEFCGIERPQQPELIVNQLIGEQTFTLSDGRTSWEACWNPEIEARFAALGGERLNDRFGFGSR</sequence>
<comment type="caution">
    <text evidence="2">The sequence shown here is derived from an EMBL/GenBank/DDBJ whole genome shotgun (WGS) entry which is preliminary data.</text>
</comment>
<dbReference type="AlphaFoldDB" id="A0A838B8J8"/>
<dbReference type="RefSeq" id="WP_181059150.1">
    <property type="nucleotide sequence ID" value="NZ_JACDTY010000009.1"/>
</dbReference>
<organism evidence="2 3">
    <name type="scientific">Mesorhizobium neociceri</name>
    <dbReference type="NCBI Taxonomy" id="1307853"/>
    <lineage>
        <taxon>Bacteria</taxon>
        <taxon>Pseudomonadati</taxon>
        <taxon>Pseudomonadota</taxon>
        <taxon>Alphaproteobacteria</taxon>
        <taxon>Hyphomicrobiales</taxon>
        <taxon>Phyllobacteriaceae</taxon>
        <taxon>Mesorhizobium</taxon>
    </lineage>
</organism>
<dbReference type="Proteomes" id="UP000558284">
    <property type="component" value="Unassembled WGS sequence"/>
</dbReference>
<protein>
    <submittedName>
        <fullName evidence="2">Sulfotransferase domain-containing protein</fullName>
    </submittedName>
</protein>
<dbReference type="GO" id="GO:0008146">
    <property type="term" value="F:sulfotransferase activity"/>
    <property type="evidence" value="ECO:0007669"/>
    <property type="project" value="InterPro"/>
</dbReference>
<proteinExistence type="predicted"/>
<reference evidence="2 3" key="1">
    <citation type="submission" date="2020-07" db="EMBL/GenBank/DDBJ databases">
        <title>Definition of the novel symbiovar canariense within Mesorhizobium novociceri, a new species of genus Mesorhizobium nodulating Cicer canariense in the Caldera de Taburiente National Park (La Palma, Canary Islands).</title>
        <authorList>
            <person name="Leon-Barrios M."/>
            <person name="Perez-Yepez J."/>
            <person name="Flores-Felix J.D."/>
            <person name="Ramirez-Baena M.H."/>
            <person name="Pulido-Suarez L."/>
            <person name="Igual J.M."/>
            <person name="Velazquez E."/>
            <person name="Peix A."/>
        </authorList>
    </citation>
    <scope>NUCLEOTIDE SEQUENCE [LARGE SCALE GENOMIC DNA]</scope>
    <source>
        <strain evidence="2 3">CCANP35</strain>
    </source>
</reference>
<dbReference type="InterPro" id="IPR027417">
    <property type="entry name" value="P-loop_NTPase"/>
</dbReference>
<accession>A0A838B8J8</accession>
<dbReference type="InterPro" id="IPR000863">
    <property type="entry name" value="Sulfotransferase_dom"/>
</dbReference>
<evidence type="ECO:0000313" key="2">
    <source>
        <dbReference type="EMBL" id="MBA1142301.1"/>
    </source>
</evidence>
<name>A0A838B8J8_9HYPH</name>
<evidence type="ECO:0000259" key="1">
    <source>
        <dbReference type="Pfam" id="PF00685"/>
    </source>
</evidence>
<keyword evidence="3" id="KW-1185">Reference proteome</keyword>
<keyword evidence="2" id="KW-0808">Transferase</keyword>
<feature type="domain" description="Sulfotransferase" evidence="1">
    <location>
        <begin position="39"/>
        <end position="246"/>
    </location>
</feature>
<dbReference type="Pfam" id="PF00685">
    <property type="entry name" value="Sulfotransfer_1"/>
    <property type="match status" value="1"/>
</dbReference>
<dbReference type="Gene3D" id="3.40.50.300">
    <property type="entry name" value="P-loop containing nucleotide triphosphate hydrolases"/>
    <property type="match status" value="1"/>
</dbReference>
<dbReference type="SUPFAM" id="SSF52540">
    <property type="entry name" value="P-loop containing nucleoside triphosphate hydrolases"/>
    <property type="match status" value="1"/>
</dbReference>
<gene>
    <name evidence="2" type="ORF">H0241_18790</name>
</gene>
<dbReference type="EMBL" id="JACDTY010000009">
    <property type="protein sequence ID" value="MBA1142301.1"/>
    <property type="molecule type" value="Genomic_DNA"/>
</dbReference>